<feature type="transmembrane region" description="Helical" evidence="5">
    <location>
        <begin position="30"/>
        <end position="47"/>
    </location>
</feature>
<sequence>MLSRAKAWARGVKRDVHAVYLAARDPRTPWCARAAALLVAAYALSPIDLIPDFIPVVGYLDDLLIVPLGILLVARLIPADILAEHRAAAQARGADRPVSYAAAVAMVAVWSAAAVVLYRWLAAEGG</sequence>
<evidence type="ECO:0000256" key="4">
    <source>
        <dbReference type="ARBA" id="ARBA00023136"/>
    </source>
</evidence>
<feature type="transmembrane region" description="Helical" evidence="5">
    <location>
        <begin position="98"/>
        <end position="121"/>
    </location>
</feature>
<protein>
    <submittedName>
        <fullName evidence="7">DUF1232 domain-containing protein</fullName>
    </submittedName>
</protein>
<name>A0ABX7BEZ2_9PROT</name>
<evidence type="ECO:0000313" key="8">
    <source>
        <dbReference type="Proteomes" id="UP000595197"/>
    </source>
</evidence>
<comment type="subcellular location">
    <subcellularLocation>
        <location evidence="1">Endomembrane system</location>
        <topology evidence="1">Multi-pass membrane protein</topology>
    </subcellularLocation>
</comment>
<keyword evidence="2 5" id="KW-0812">Transmembrane</keyword>
<reference evidence="7" key="1">
    <citation type="submission" date="2021-02" db="EMBL/GenBank/DDBJ databases">
        <title>Skermanella TT6 skin isolate.</title>
        <authorList>
            <person name="Lee K."/>
            <person name="Ganzorig M."/>
        </authorList>
    </citation>
    <scope>NUCLEOTIDE SEQUENCE</scope>
    <source>
        <strain evidence="7">TT6</strain>
    </source>
</reference>
<keyword evidence="8" id="KW-1185">Reference proteome</keyword>
<gene>
    <name evidence="7" type="ORF">IGS68_27325</name>
</gene>
<dbReference type="EMBL" id="CP067420">
    <property type="protein sequence ID" value="QQP92648.1"/>
    <property type="molecule type" value="Genomic_DNA"/>
</dbReference>
<organism evidence="7 8">
    <name type="scientific">Skermanella cutis</name>
    <dbReference type="NCBI Taxonomy" id="2775420"/>
    <lineage>
        <taxon>Bacteria</taxon>
        <taxon>Pseudomonadati</taxon>
        <taxon>Pseudomonadota</taxon>
        <taxon>Alphaproteobacteria</taxon>
        <taxon>Rhodospirillales</taxon>
        <taxon>Azospirillaceae</taxon>
        <taxon>Skermanella</taxon>
    </lineage>
</organism>
<keyword evidence="3 5" id="KW-1133">Transmembrane helix</keyword>
<evidence type="ECO:0000256" key="3">
    <source>
        <dbReference type="ARBA" id="ARBA00022989"/>
    </source>
</evidence>
<accession>A0ABX7BEZ2</accession>
<evidence type="ECO:0000259" key="6">
    <source>
        <dbReference type="Pfam" id="PF06803"/>
    </source>
</evidence>
<dbReference type="Proteomes" id="UP000595197">
    <property type="component" value="Chromosome"/>
</dbReference>
<feature type="transmembrane region" description="Helical" evidence="5">
    <location>
        <begin position="53"/>
        <end position="77"/>
    </location>
</feature>
<proteinExistence type="predicted"/>
<keyword evidence="4 5" id="KW-0472">Membrane</keyword>
<evidence type="ECO:0000256" key="5">
    <source>
        <dbReference type="SAM" id="Phobius"/>
    </source>
</evidence>
<evidence type="ECO:0000313" key="7">
    <source>
        <dbReference type="EMBL" id="QQP92648.1"/>
    </source>
</evidence>
<evidence type="ECO:0000256" key="1">
    <source>
        <dbReference type="ARBA" id="ARBA00004127"/>
    </source>
</evidence>
<evidence type="ECO:0000256" key="2">
    <source>
        <dbReference type="ARBA" id="ARBA00022692"/>
    </source>
</evidence>
<dbReference type="Pfam" id="PF06803">
    <property type="entry name" value="DUF1232"/>
    <property type="match status" value="1"/>
</dbReference>
<feature type="domain" description="DUF1232" evidence="6">
    <location>
        <begin position="32"/>
        <end position="68"/>
    </location>
</feature>
<dbReference type="InterPro" id="IPR010652">
    <property type="entry name" value="DUF1232"/>
</dbReference>